<dbReference type="InterPro" id="IPR024962">
    <property type="entry name" value="YukD-like"/>
</dbReference>
<dbReference type="EMBL" id="LXLT01000024">
    <property type="protein sequence ID" value="OFD80633.1"/>
    <property type="molecule type" value="Genomic_DNA"/>
</dbReference>
<dbReference type="Gene3D" id="3.10.20.90">
    <property type="entry name" value="Phosphatidylinositol 3-kinase Catalytic Subunit, Chain A, domain 1"/>
    <property type="match status" value="1"/>
</dbReference>
<comment type="caution">
    <text evidence="1">The sequence shown here is derived from an EMBL/GenBank/DDBJ whole genome shotgun (WGS) entry which is preliminary data.</text>
</comment>
<accession>A0A1E8B8R0</accession>
<organism evidence="1 2">
    <name type="scientific">Bacillus mycoides</name>
    <dbReference type="NCBI Taxonomy" id="1405"/>
    <lineage>
        <taxon>Bacteria</taxon>
        <taxon>Bacillati</taxon>
        <taxon>Bacillota</taxon>
        <taxon>Bacilli</taxon>
        <taxon>Bacillales</taxon>
        <taxon>Bacillaceae</taxon>
        <taxon>Bacillus</taxon>
        <taxon>Bacillus cereus group</taxon>
    </lineage>
</organism>
<dbReference type="PATRIC" id="fig|86662.25.peg.2002"/>
<gene>
    <name evidence="1" type="ORF">BWGOE8_20010</name>
</gene>
<name>A0A1E8B8R0_BACMY</name>
<dbReference type="Proteomes" id="UP000175706">
    <property type="component" value="Unassembled WGS sequence"/>
</dbReference>
<dbReference type="AlphaFoldDB" id="A0A1E8B8R0"/>
<evidence type="ECO:0000313" key="1">
    <source>
        <dbReference type="EMBL" id="OFD80633.1"/>
    </source>
</evidence>
<dbReference type="SUPFAM" id="SSF54236">
    <property type="entry name" value="Ubiquitin-like"/>
    <property type="match status" value="1"/>
</dbReference>
<dbReference type="InterPro" id="IPR029071">
    <property type="entry name" value="Ubiquitin-like_domsf"/>
</dbReference>
<sequence>MYLFASVFIQFFAKVGGKVMAIQTHINVTVDFSKWNGNTYDLCIPNHQSIKYLLKNLLDTLKIDNHEGSHFVIKVKNKSIVLTDNDRLIDHQITDGDILQVL</sequence>
<reference evidence="1 2" key="1">
    <citation type="submission" date="2016-05" db="EMBL/GenBank/DDBJ databases">
        <title>Bacillus thuringiensis and Bacillus weihenstephanensis as novel biocontrol agents of wilt causing Verticillium species.</title>
        <authorList>
            <person name="Hollensteiner J."/>
            <person name="Wemheuer F."/>
            <person name="Harting R."/>
            <person name="Kolarzyk A."/>
            <person name="Diaz-Valerio S."/>
            <person name="Poehlein A."/>
            <person name="Brzuszkiewicz E."/>
            <person name="Nesemann K."/>
            <person name="Braus-Stromeyer S."/>
            <person name="Braus G."/>
            <person name="Daniel R."/>
            <person name="Liesegang H."/>
        </authorList>
    </citation>
    <scope>NUCLEOTIDE SEQUENCE [LARGE SCALE GENOMIC DNA]</scope>
    <source>
        <strain evidence="1 2">GOE8</strain>
    </source>
</reference>
<proteinExistence type="predicted"/>
<protein>
    <recommendedName>
        <fullName evidence="3">YukD</fullName>
    </recommendedName>
</protein>
<evidence type="ECO:0008006" key="3">
    <source>
        <dbReference type="Google" id="ProtNLM"/>
    </source>
</evidence>
<evidence type="ECO:0000313" key="2">
    <source>
        <dbReference type="Proteomes" id="UP000175706"/>
    </source>
</evidence>
<dbReference type="Pfam" id="PF08817">
    <property type="entry name" value="YukD"/>
    <property type="match status" value="1"/>
</dbReference>